<accession>A0A1M6BU35</accession>
<keyword evidence="4" id="KW-1185">Reference proteome</keyword>
<reference evidence="3 4" key="1">
    <citation type="submission" date="2016-11" db="EMBL/GenBank/DDBJ databases">
        <authorList>
            <person name="Jaros S."/>
            <person name="Januszkiewicz K."/>
            <person name="Wedrychowicz H."/>
        </authorList>
    </citation>
    <scope>NUCLEOTIDE SEQUENCE [LARGE SCALE GENOMIC DNA]</scope>
    <source>
        <strain evidence="3 4">DSM 100565</strain>
    </source>
</reference>
<dbReference type="STRING" id="1447782.SAMN05444417_0848"/>
<dbReference type="CDD" id="cd12797">
    <property type="entry name" value="M23_peptidase"/>
    <property type="match status" value="1"/>
</dbReference>
<dbReference type="OrthoDB" id="5489603at2"/>
<dbReference type="InterPro" id="IPR050570">
    <property type="entry name" value="Cell_wall_metabolism_enzyme"/>
</dbReference>
<evidence type="ECO:0000313" key="3">
    <source>
        <dbReference type="EMBL" id="SHI52207.1"/>
    </source>
</evidence>
<gene>
    <name evidence="3" type="ORF">SAMN05444417_0848</name>
</gene>
<dbReference type="InterPro" id="IPR016047">
    <property type="entry name" value="M23ase_b-sheet_dom"/>
</dbReference>
<dbReference type="PANTHER" id="PTHR21666">
    <property type="entry name" value="PEPTIDASE-RELATED"/>
    <property type="match status" value="1"/>
</dbReference>
<name>A0A1M6BU35_9RHOB</name>
<proteinExistence type="predicted"/>
<dbReference type="GO" id="GO:0004222">
    <property type="term" value="F:metalloendopeptidase activity"/>
    <property type="evidence" value="ECO:0007669"/>
    <property type="project" value="TreeGrafter"/>
</dbReference>
<evidence type="ECO:0000256" key="1">
    <source>
        <dbReference type="SAM" id="SignalP"/>
    </source>
</evidence>
<dbReference type="SUPFAM" id="SSF51261">
    <property type="entry name" value="Duplicated hybrid motif"/>
    <property type="match status" value="1"/>
</dbReference>
<dbReference type="Pfam" id="PF01551">
    <property type="entry name" value="Peptidase_M23"/>
    <property type="match status" value="1"/>
</dbReference>
<dbReference type="InterPro" id="IPR011055">
    <property type="entry name" value="Dup_hybrid_motif"/>
</dbReference>
<feature type="domain" description="M23ase beta-sheet core" evidence="2">
    <location>
        <begin position="62"/>
        <end position="180"/>
    </location>
</feature>
<evidence type="ECO:0000259" key="2">
    <source>
        <dbReference type="Pfam" id="PF01551"/>
    </source>
</evidence>
<dbReference type="Proteomes" id="UP000184292">
    <property type="component" value="Unassembled WGS sequence"/>
</dbReference>
<feature type="chain" id="PRO_5012906547" evidence="1">
    <location>
        <begin position="20"/>
        <end position="321"/>
    </location>
</feature>
<dbReference type="EMBL" id="FQYO01000002">
    <property type="protein sequence ID" value="SHI52207.1"/>
    <property type="molecule type" value="Genomic_DNA"/>
</dbReference>
<dbReference type="Gene3D" id="2.70.70.10">
    <property type="entry name" value="Glucose Permease (Domain IIA)"/>
    <property type="match status" value="1"/>
</dbReference>
<dbReference type="RefSeq" id="WP_073326591.1">
    <property type="nucleotide sequence ID" value="NZ_FQYO01000002.1"/>
</dbReference>
<dbReference type="AlphaFoldDB" id="A0A1M6BU35"/>
<protein>
    <submittedName>
        <fullName evidence="3">Peptidase family M23</fullName>
    </submittedName>
</protein>
<evidence type="ECO:0000313" key="4">
    <source>
        <dbReference type="Proteomes" id="UP000184292"/>
    </source>
</evidence>
<dbReference type="PANTHER" id="PTHR21666:SF270">
    <property type="entry name" value="MUREIN HYDROLASE ACTIVATOR ENVC"/>
    <property type="match status" value="1"/>
</dbReference>
<keyword evidence="1" id="KW-0732">Signal</keyword>
<organism evidence="3 4">
    <name type="scientific">Wenxinia saemankumensis</name>
    <dbReference type="NCBI Taxonomy" id="1447782"/>
    <lineage>
        <taxon>Bacteria</taxon>
        <taxon>Pseudomonadati</taxon>
        <taxon>Pseudomonadota</taxon>
        <taxon>Alphaproteobacteria</taxon>
        <taxon>Rhodobacterales</taxon>
        <taxon>Roseobacteraceae</taxon>
        <taxon>Wenxinia</taxon>
    </lineage>
</organism>
<feature type="signal peptide" evidence="1">
    <location>
        <begin position="1"/>
        <end position="19"/>
    </location>
</feature>
<sequence length="321" mass="33258">MTRPILTAALLSLPMAAAAQDPALGWPVECTLGEDCFLQNYVDADPGPGAADFTCGPQSYEGHQGTDIALRSNAAMDAGVEVRAAAAGIVLGLRDGEPDSAQGRPGVPDVAGRECGNGVLIDHGNGWQTQYCHMASGSLVVREGQQVAAGDPLGRIGLSGNTEFPHLHLTVRRDGVVVDPFAPLAEGACGEAGEPLWLDPVGYDPGGLVSAGVATAVPDFVAVKDGTARDVPGRGEPLVLWAQVHGGRTGDVLVLRVAGPDGEGLVDHSELLERDQARLFRAAGLRAPEGGWAPGRYEGTATLTRDGTELERRPIAFEIAP</sequence>